<dbReference type="EMBL" id="SIJK02000021">
    <property type="protein sequence ID" value="MBP1466575.1"/>
    <property type="molecule type" value="Genomic_DNA"/>
</dbReference>
<keyword evidence="3" id="KW-0479">Metal-binding</keyword>
<accession>A0ABS4DAV6</accession>
<keyword evidence="7" id="KW-1185">Reference proteome</keyword>
<keyword evidence="5" id="KW-0408">Iron</keyword>
<name>A0ABS4DAV6_9CHLR</name>
<evidence type="ECO:0000313" key="6">
    <source>
        <dbReference type="EMBL" id="MBP1466575.1"/>
    </source>
</evidence>
<dbReference type="SUPFAM" id="SSF51004">
    <property type="entry name" value="C-terminal (heme d1) domain of cytochrome cd1-nitrite reductase"/>
    <property type="match status" value="1"/>
</dbReference>
<dbReference type="Proteomes" id="UP001193081">
    <property type="component" value="Unassembled WGS sequence"/>
</dbReference>
<dbReference type="PANTHER" id="PTHR10543:SF89">
    <property type="entry name" value="CAROTENOID 9,10(9',10')-CLEAVAGE DIOXYGENASE 1"/>
    <property type="match status" value="1"/>
</dbReference>
<dbReference type="InterPro" id="IPR011048">
    <property type="entry name" value="Haem_d1_sf"/>
</dbReference>
<evidence type="ECO:0000256" key="2">
    <source>
        <dbReference type="ARBA" id="ARBA00006787"/>
    </source>
</evidence>
<protein>
    <submittedName>
        <fullName evidence="6">Carotenoid oxygenase family protein</fullName>
    </submittedName>
</protein>
<dbReference type="InterPro" id="IPR004294">
    <property type="entry name" value="Carotenoid_Oase"/>
</dbReference>
<dbReference type="Pfam" id="PF03055">
    <property type="entry name" value="RPE65"/>
    <property type="match status" value="1"/>
</dbReference>
<evidence type="ECO:0000256" key="1">
    <source>
        <dbReference type="ARBA" id="ARBA00001954"/>
    </source>
</evidence>
<comment type="cofactor">
    <cofactor evidence="1">
        <name>Fe(2+)</name>
        <dbReference type="ChEBI" id="CHEBI:29033"/>
    </cofactor>
</comment>
<organism evidence="6 7">
    <name type="scientific">Candidatus Chloroploca mongolica</name>
    <dbReference type="NCBI Taxonomy" id="2528176"/>
    <lineage>
        <taxon>Bacteria</taxon>
        <taxon>Bacillati</taxon>
        <taxon>Chloroflexota</taxon>
        <taxon>Chloroflexia</taxon>
        <taxon>Chloroflexales</taxon>
        <taxon>Chloroflexineae</taxon>
        <taxon>Oscillochloridaceae</taxon>
        <taxon>Candidatus Chloroploca</taxon>
    </lineage>
</organism>
<dbReference type="PANTHER" id="PTHR10543">
    <property type="entry name" value="BETA-CAROTENE DIOXYGENASE"/>
    <property type="match status" value="1"/>
</dbReference>
<gene>
    <name evidence="6" type="ORF">EYB53_012740</name>
</gene>
<reference evidence="6 7" key="1">
    <citation type="submission" date="2021-03" db="EMBL/GenBank/DDBJ databases">
        <authorList>
            <person name="Grouzdev D.S."/>
        </authorList>
    </citation>
    <scope>NUCLEOTIDE SEQUENCE [LARGE SCALE GENOMIC DNA]</scope>
    <source>
        <strain evidence="6 7">M50-1</strain>
    </source>
</reference>
<evidence type="ECO:0000256" key="5">
    <source>
        <dbReference type="ARBA" id="ARBA00023004"/>
    </source>
</evidence>
<evidence type="ECO:0000256" key="3">
    <source>
        <dbReference type="ARBA" id="ARBA00022723"/>
    </source>
</evidence>
<comment type="caution">
    <text evidence="6">The sequence shown here is derived from an EMBL/GenBank/DDBJ whole genome shotgun (WGS) entry which is preliminary data.</text>
</comment>
<evidence type="ECO:0000313" key="7">
    <source>
        <dbReference type="Proteomes" id="UP001193081"/>
    </source>
</evidence>
<keyword evidence="4" id="KW-0560">Oxidoreductase</keyword>
<evidence type="ECO:0000256" key="4">
    <source>
        <dbReference type="ARBA" id="ARBA00023002"/>
    </source>
</evidence>
<comment type="similarity">
    <text evidence="2">Belongs to the carotenoid oxygenase family.</text>
</comment>
<sequence length="500" mass="56107">MTMTTTPTTEVPFEQIRAAFARGYQSQRQELAYWIDEVEGTIPPDLHGTFFRNGPGLLDVNGQRLHHPIDGDGMIFSMAFANGRAFVRNRFVRTKGFLEEQEAGKILYRSPFGTQKQGGMLANIFDLRLKNLANTSVTYWGGKLLALWEGGEPHRLDPYTLETLGLDDLGGILSPGKEFAAHYRIDPDVAGEPHLVNFGSQMKLGIGFQEDATIITIYEFDQAGKVLKRHAYRIPGFSVLHDMAITPNHCIFFQTPLDYNAIPYVLGIQSIVQSFRLNPSRPTRIVVLPRDPEGPVNIYDTKSGFIFHLANAFEDGDTLCVDAVSYADFPQIEPGENFLDLDYRRFPAGELWRYTIDTNTGTVDRTFLYPGTCDFPTLHPQNQGRPYRYVYLVAAPPDKTRWVVQTITKLDLATGTTDVWNAAPYGFPSEALFVPRPDGVAEDDGWLLSLVYDGEQHRSSVVILDARDLAQGPIARLQMKHHLPHGFHGCFVPDYFGPEA</sequence>
<dbReference type="RefSeq" id="WP_135478564.1">
    <property type="nucleotide sequence ID" value="NZ_SIJK02000021.1"/>
</dbReference>
<proteinExistence type="inferred from homology"/>